<dbReference type="EMBL" id="GL888644">
    <property type="protein sequence ID" value="EGI58667.1"/>
    <property type="molecule type" value="Genomic_DNA"/>
</dbReference>
<organism evidence="4">
    <name type="scientific">Acromyrmex echinatior</name>
    <name type="common">Panamanian leafcutter ant</name>
    <name type="synonym">Acromyrmex octospinosus echinatior</name>
    <dbReference type="NCBI Taxonomy" id="103372"/>
    <lineage>
        <taxon>Eukaryota</taxon>
        <taxon>Metazoa</taxon>
        <taxon>Ecdysozoa</taxon>
        <taxon>Arthropoda</taxon>
        <taxon>Hexapoda</taxon>
        <taxon>Insecta</taxon>
        <taxon>Pterygota</taxon>
        <taxon>Neoptera</taxon>
        <taxon>Endopterygota</taxon>
        <taxon>Hymenoptera</taxon>
        <taxon>Apocrita</taxon>
        <taxon>Aculeata</taxon>
        <taxon>Formicoidea</taxon>
        <taxon>Formicidae</taxon>
        <taxon>Myrmicinae</taxon>
        <taxon>Acromyrmex</taxon>
    </lineage>
</organism>
<feature type="domain" description="Phosphatidylinositol transfer protein N-terminal" evidence="2">
    <location>
        <begin position="100"/>
        <end position="220"/>
    </location>
</feature>
<dbReference type="InterPro" id="IPR055261">
    <property type="entry name" value="PI_transfer_N"/>
</dbReference>
<feature type="compositionally biased region" description="Basic and acidic residues" evidence="1">
    <location>
        <begin position="1110"/>
        <end position="1126"/>
    </location>
</feature>
<dbReference type="InterPro" id="IPR001666">
    <property type="entry name" value="PI_transfer"/>
</dbReference>
<keyword evidence="4" id="KW-1185">Reference proteome</keyword>
<sequence length="1135" mass="130697">MVLTKEYRICMPLTTEEYRIGQLYMIARHSHEQSDNDEGVEVVENTVCEDPVHGKGQYTEKRIHLSSKLPYWIQSILPRIFYVTEKAWNYYPFTITDYTCLELSPMELIHREVDFVDIAYDELSAKHYKEEEDPKYFQSKRTGRGPLVEGWRDTTQPIMCSYKLVHASFEVWGMQTRVEDFIHRCIRDILVLGHRQAFAWIDEWYDMNLENVRQYEQKMQIETNEKVRLKNQLDEKQTGTPSSSMPTTPKSPTQRSWFSWSNPHNKYSEFEELEDYKRMEDYKQNEEDLMRKVLVHRADDKDTKSSGKYPGDTSSNIMQSEKSFSEIENIYRLRREDEQKDAIKESSNSASQLRYSPERYSPVGFNPSEVKPDPYVKDSDISKSTKKFFDNWDIAKNSQSSNVGQFRNNFLELYPARKQEIIVKDDNEQINSNSHNSKFPQDINTWKSRKDETLFDSLMKANTKSFENEEDDKNMKEYFEDETEYFMDDKDMKDYFEDETEHNIKTGRNNINPHIFPQNIWKGRVNEEFDDLNFIRENSQEMGQLGLYSEENNKYFQDEQNEDLIFREKNKSYTSTEIVRTPVINAYNAYILPRYLNIVNDKKYPTKSETQELSETKNSIHANPVKEMNHRFFEDEAVVEDNIMRIKDLILPKNIFNIEEHNNPVANKQNNTFAKTNIELEGTGAEKDRAKKSATTFCVEVRSGKTEKVPCTQEIRPQGIQQETSKPVVIVQPIPIPASLSVPVPTVVEYPKPVVIHQHPRPQVVPQLAPQPAPQPAPQFVTPPPSLAPIKLPASVPVPINIISPIPASTPCDKPTVVQPTQSQVHTVLHVQSRPQPFEIKKPIFRPTRPVTQQTVQLPTCKKCNGLIPVSKFPPISSYSFGYPTAFTDVLSQYGQSTDCEVEPTFECNCQPENRVVEILPHKIKIQDPRMANAGGATIDSIDTVPFNSIPYRSSMISREHDPSISNTISDQSLFFAPKGAREMDGKHSHKKHHYATLSPVNFNVELPVAYGTGTHNYQPQYYPSYPSYPSSNSYTYSSSYPYGVYGTYGTSYPVSYDSLASGSNVPAITVNAGGPFYSPRESQLTDSSSQPNNEAQPRAFSTDIQSNYEQKEITQTDKESTKEIIPETNLVTKT</sequence>
<feature type="region of interest" description="Disordered" evidence="1">
    <location>
        <begin position="338"/>
        <end position="377"/>
    </location>
</feature>
<dbReference type="STRING" id="103372.F4X4F7"/>
<gene>
    <name evidence="3" type="ORF">G5I_13218</name>
</gene>
<name>F4X4F7_ACREC</name>
<dbReference type="InterPro" id="IPR023393">
    <property type="entry name" value="START-like_dom_sf"/>
</dbReference>
<accession>F4X4F7</accession>
<evidence type="ECO:0000313" key="3">
    <source>
        <dbReference type="EMBL" id="EGI58667.1"/>
    </source>
</evidence>
<dbReference type="InParanoid" id="F4X4F7"/>
<protein>
    <submittedName>
        <fullName evidence="3">Cytoplasmic phosphatidylinositol transfer protein 1</fullName>
    </submittedName>
</protein>
<dbReference type="AlphaFoldDB" id="F4X4F7"/>
<evidence type="ECO:0000313" key="4">
    <source>
        <dbReference type="Proteomes" id="UP000007755"/>
    </source>
</evidence>
<dbReference type="PANTHER" id="PTHR10658">
    <property type="entry name" value="PHOSPHATIDYLINOSITOL TRANSFER PROTEIN"/>
    <property type="match status" value="1"/>
</dbReference>
<reference evidence="3" key="1">
    <citation type="submission" date="2011-02" db="EMBL/GenBank/DDBJ databases">
        <title>The genome of the leaf-cutting ant Acromyrmex echinatior suggests key adaptations to social evolution and fungus farming.</title>
        <authorList>
            <person name="Nygaard S."/>
            <person name="Zhang G."/>
        </authorList>
    </citation>
    <scope>NUCLEOTIDE SEQUENCE</scope>
</reference>
<dbReference type="PANTHER" id="PTHR10658:SF54">
    <property type="entry name" value="CYTOPLASMIC PHOSPHATIDYLINOSITOL TRANSFER PROTEIN 1"/>
    <property type="match status" value="1"/>
</dbReference>
<dbReference type="PRINTS" id="PR00391">
    <property type="entry name" value="PITRANSFER"/>
</dbReference>
<dbReference type="GO" id="GO:0008526">
    <property type="term" value="F:phosphatidylinositol transfer activity"/>
    <property type="evidence" value="ECO:0007669"/>
    <property type="project" value="TreeGrafter"/>
</dbReference>
<dbReference type="GO" id="GO:0005737">
    <property type="term" value="C:cytoplasm"/>
    <property type="evidence" value="ECO:0007669"/>
    <property type="project" value="TreeGrafter"/>
</dbReference>
<feature type="compositionally biased region" description="Polar residues" evidence="1">
    <location>
        <begin position="1081"/>
        <end position="1096"/>
    </location>
</feature>
<dbReference type="GO" id="GO:0035091">
    <property type="term" value="F:phosphatidylinositol binding"/>
    <property type="evidence" value="ECO:0007669"/>
    <property type="project" value="TreeGrafter"/>
</dbReference>
<feature type="compositionally biased region" description="Polar residues" evidence="1">
    <location>
        <begin position="312"/>
        <end position="321"/>
    </location>
</feature>
<feature type="region of interest" description="Disordered" evidence="1">
    <location>
        <begin position="299"/>
        <end position="321"/>
    </location>
</feature>
<feature type="region of interest" description="Disordered" evidence="1">
    <location>
        <begin position="1077"/>
        <end position="1135"/>
    </location>
</feature>
<feature type="compositionally biased region" description="Low complexity" evidence="1">
    <location>
        <begin position="240"/>
        <end position="253"/>
    </location>
</feature>
<feature type="region of interest" description="Disordered" evidence="1">
    <location>
        <begin position="226"/>
        <end position="258"/>
    </location>
</feature>
<dbReference type="OrthoDB" id="10053061at2759"/>
<feature type="compositionally biased region" description="Polar residues" evidence="1">
    <location>
        <begin position="345"/>
        <end position="354"/>
    </location>
</feature>
<dbReference type="SUPFAM" id="SSF55961">
    <property type="entry name" value="Bet v1-like"/>
    <property type="match status" value="1"/>
</dbReference>
<feature type="compositionally biased region" description="Basic and acidic residues" evidence="1">
    <location>
        <begin position="226"/>
        <end position="237"/>
    </location>
</feature>
<dbReference type="Gene3D" id="3.30.530.20">
    <property type="match status" value="2"/>
</dbReference>
<proteinExistence type="predicted"/>
<evidence type="ECO:0000259" key="2">
    <source>
        <dbReference type="Pfam" id="PF02121"/>
    </source>
</evidence>
<dbReference type="Proteomes" id="UP000007755">
    <property type="component" value="Unassembled WGS sequence"/>
</dbReference>
<dbReference type="eggNOG" id="KOG3668">
    <property type="taxonomic scope" value="Eukaryota"/>
</dbReference>
<evidence type="ECO:0000256" key="1">
    <source>
        <dbReference type="SAM" id="MobiDB-lite"/>
    </source>
</evidence>
<dbReference type="Pfam" id="PF02121">
    <property type="entry name" value="IP_trans"/>
    <property type="match status" value="1"/>
</dbReference>